<dbReference type="Proteomes" id="UP001044222">
    <property type="component" value="Chromosome 16"/>
</dbReference>
<dbReference type="AlphaFoldDB" id="A0A9D3LN58"/>
<proteinExistence type="predicted"/>
<name>A0A9D3LN58_ANGAN</name>
<dbReference type="EMBL" id="JAFIRN010000016">
    <property type="protein sequence ID" value="KAG5833764.1"/>
    <property type="molecule type" value="Genomic_DNA"/>
</dbReference>
<comment type="caution">
    <text evidence="1">The sequence shown here is derived from an EMBL/GenBank/DDBJ whole genome shotgun (WGS) entry which is preliminary data.</text>
</comment>
<evidence type="ECO:0000313" key="1">
    <source>
        <dbReference type="EMBL" id="KAG5833764.1"/>
    </source>
</evidence>
<accession>A0A9D3LN58</accession>
<evidence type="ECO:0000313" key="2">
    <source>
        <dbReference type="Proteomes" id="UP001044222"/>
    </source>
</evidence>
<organism evidence="1 2">
    <name type="scientific">Anguilla anguilla</name>
    <name type="common">European freshwater eel</name>
    <name type="synonym">Muraena anguilla</name>
    <dbReference type="NCBI Taxonomy" id="7936"/>
    <lineage>
        <taxon>Eukaryota</taxon>
        <taxon>Metazoa</taxon>
        <taxon>Chordata</taxon>
        <taxon>Craniata</taxon>
        <taxon>Vertebrata</taxon>
        <taxon>Euteleostomi</taxon>
        <taxon>Actinopterygii</taxon>
        <taxon>Neopterygii</taxon>
        <taxon>Teleostei</taxon>
        <taxon>Anguilliformes</taxon>
        <taxon>Anguillidae</taxon>
        <taxon>Anguilla</taxon>
    </lineage>
</organism>
<keyword evidence="2" id="KW-1185">Reference proteome</keyword>
<gene>
    <name evidence="1" type="ORF">ANANG_G00279340</name>
</gene>
<sequence length="168" mass="18430">MDVKSKLPCCRLCYLQPTLLHPKWPTEVGNSLVCLGLDSPALYMGTIRQQNSSPEQPVPFDHPSIHHLYPLIPAQAYGSLSQHVLGKRDKGPGAGASRVPAGEVCRNNAAISTAALQHMDLPLCCKSNRTHTRTLSLSLSLTHTNTHTQALFILHLHISTVPRRRGTF</sequence>
<protein>
    <submittedName>
        <fullName evidence="1">Uncharacterized protein</fullName>
    </submittedName>
</protein>
<reference evidence="1" key="1">
    <citation type="submission" date="2021-01" db="EMBL/GenBank/DDBJ databases">
        <title>A chromosome-scale assembly of European eel, Anguilla anguilla.</title>
        <authorList>
            <person name="Henkel C."/>
            <person name="Jong-Raadsen S.A."/>
            <person name="Dufour S."/>
            <person name="Weltzien F.-A."/>
            <person name="Palstra A.P."/>
            <person name="Pelster B."/>
            <person name="Spaink H.P."/>
            <person name="Van Den Thillart G.E."/>
            <person name="Jansen H."/>
            <person name="Zahm M."/>
            <person name="Klopp C."/>
            <person name="Cedric C."/>
            <person name="Louis A."/>
            <person name="Berthelot C."/>
            <person name="Parey E."/>
            <person name="Roest Crollius H."/>
            <person name="Montfort J."/>
            <person name="Robinson-Rechavi M."/>
            <person name="Bucao C."/>
            <person name="Bouchez O."/>
            <person name="Gislard M."/>
            <person name="Lluch J."/>
            <person name="Milhes M."/>
            <person name="Lampietro C."/>
            <person name="Lopez Roques C."/>
            <person name="Donnadieu C."/>
            <person name="Braasch I."/>
            <person name="Desvignes T."/>
            <person name="Postlethwait J."/>
            <person name="Bobe J."/>
            <person name="Guiguen Y."/>
            <person name="Dirks R."/>
        </authorList>
    </citation>
    <scope>NUCLEOTIDE SEQUENCE</scope>
    <source>
        <strain evidence="1">Tag_6206</strain>
        <tissue evidence="1">Liver</tissue>
    </source>
</reference>